<dbReference type="GO" id="GO:0016075">
    <property type="term" value="P:rRNA catabolic process"/>
    <property type="evidence" value="ECO:0007669"/>
    <property type="project" value="TreeGrafter"/>
</dbReference>
<keyword evidence="4" id="KW-0963">Cytoplasm</keyword>
<dbReference type="Proteomes" id="UP001303115">
    <property type="component" value="Unassembled WGS sequence"/>
</dbReference>
<dbReference type="InterPro" id="IPR050590">
    <property type="entry name" value="Exosome_comp_Rrp42_subfam"/>
</dbReference>
<reference evidence="8" key="1">
    <citation type="journal article" date="2023" name="Mol. Phylogenet. Evol.">
        <title>Genome-scale phylogeny and comparative genomics of the fungal order Sordariales.</title>
        <authorList>
            <person name="Hensen N."/>
            <person name="Bonometti L."/>
            <person name="Westerberg I."/>
            <person name="Brannstrom I.O."/>
            <person name="Guillou S."/>
            <person name="Cros-Aarteil S."/>
            <person name="Calhoun S."/>
            <person name="Haridas S."/>
            <person name="Kuo A."/>
            <person name="Mondo S."/>
            <person name="Pangilinan J."/>
            <person name="Riley R."/>
            <person name="LaButti K."/>
            <person name="Andreopoulos B."/>
            <person name="Lipzen A."/>
            <person name="Chen C."/>
            <person name="Yan M."/>
            <person name="Daum C."/>
            <person name="Ng V."/>
            <person name="Clum A."/>
            <person name="Steindorff A."/>
            <person name="Ohm R.A."/>
            <person name="Martin F."/>
            <person name="Silar P."/>
            <person name="Natvig D.O."/>
            <person name="Lalanne C."/>
            <person name="Gautier V."/>
            <person name="Ament-Velasquez S.L."/>
            <person name="Kruys A."/>
            <person name="Hutchinson M.I."/>
            <person name="Powell A.J."/>
            <person name="Barry K."/>
            <person name="Miller A.N."/>
            <person name="Grigoriev I.V."/>
            <person name="Debuchy R."/>
            <person name="Gladieux P."/>
            <person name="Hiltunen Thoren M."/>
            <person name="Johannesson H."/>
        </authorList>
    </citation>
    <scope>NUCLEOTIDE SEQUENCE [LARGE SCALE GENOMIC DNA]</scope>
    <source>
        <strain evidence="8">CBS 284.82</strain>
    </source>
</reference>
<comment type="caution">
    <text evidence="7">The sequence shown here is derived from an EMBL/GenBank/DDBJ whole genome shotgun (WGS) entry which is preliminary data.</text>
</comment>
<evidence type="ECO:0000256" key="6">
    <source>
        <dbReference type="ARBA" id="ARBA00042523"/>
    </source>
</evidence>
<dbReference type="GO" id="GO:0034473">
    <property type="term" value="P:U1 snRNA 3'-end processing"/>
    <property type="evidence" value="ECO:0007669"/>
    <property type="project" value="TreeGrafter"/>
</dbReference>
<organism evidence="7 8">
    <name type="scientific">Parachaetomium inaequale</name>
    <dbReference type="NCBI Taxonomy" id="2588326"/>
    <lineage>
        <taxon>Eukaryota</taxon>
        <taxon>Fungi</taxon>
        <taxon>Dikarya</taxon>
        <taxon>Ascomycota</taxon>
        <taxon>Pezizomycotina</taxon>
        <taxon>Sordariomycetes</taxon>
        <taxon>Sordariomycetidae</taxon>
        <taxon>Sordariales</taxon>
        <taxon>Chaetomiaceae</taxon>
        <taxon>Parachaetomium</taxon>
    </lineage>
</organism>
<dbReference type="FunFam" id="3.30.230.70:FF:000041">
    <property type="entry name" value="WGS project CABT00000000 data, contig 2.3"/>
    <property type="match status" value="1"/>
</dbReference>
<evidence type="ECO:0000256" key="5">
    <source>
        <dbReference type="ARBA" id="ARBA00022835"/>
    </source>
</evidence>
<accession>A0AAN6PGS6</accession>
<dbReference type="PANTHER" id="PTHR11097:SF8">
    <property type="entry name" value="EXOSOME COMPLEX COMPONENT RRP42"/>
    <property type="match status" value="1"/>
</dbReference>
<dbReference type="GO" id="GO:0071038">
    <property type="term" value="P:TRAMP-dependent tRNA surveillance pathway"/>
    <property type="evidence" value="ECO:0007669"/>
    <property type="project" value="TreeGrafter"/>
</dbReference>
<dbReference type="GO" id="GO:0071035">
    <property type="term" value="P:nuclear polyadenylation-dependent rRNA catabolic process"/>
    <property type="evidence" value="ECO:0007669"/>
    <property type="project" value="TreeGrafter"/>
</dbReference>
<evidence type="ECO:0000256" key="1">
    <source>
        <dbReference type="ARBA" id="ARBA00004496"/>
    </source>
</evidence>
<dbReference type="InterPro" id="IPR020568">
    <property type="entry name" value="Ribosomal_Su5_D2-typ_SF"/>
</dbReference>
<dbReference type="EMBL" id="MU854421">
    <property type="protein sequence ID" value="KAK4038699.1"/>
    <property type="molecule type" value="Genomic_DNA"/>
</dbReference>
<dbReference type="GO" id="GO:0000467">
    <property type="term" value="P:exonucleolytic trimming to generate mature 3'-end of 5.8S rRNA from tricistronic rRNA transcript (SSU-rRNA, 5.8S rRNA, LSU-rRNA)"/>
    <property type="evidence" value="ECO:0007669"/>
    <property type="project" value="TreeGrafter"/>
</dbReference>
<evidence type="ECO:0000256" key="4">
    <source>
        <dbReference type="ARBA" id="ARBA00022490"/>
    </source>
</evidence>
<dbReference type="GO" id="GO:0000176">
    <property type="term" value="C:nuclear exosome (RNase complex)"/>
    <property type="evidence" value="ECO:0007669"/>
    <property type="project" value="TreeGrafter"/>
</dbReference>
<proteinExistence type="inferred from homology"/>
<sequence>MASSQHVLLSPAELAYLHASLSLTPPIRPDGRSPTQFRPLVAETGILPGTNGSARICFADGTEAIVGVKAEVERTAQRPGEETVFLEEGGAGDDEEEEGEAVDKRKGDASWVEMTVEIPGLRDDDSGTAFLSAMLSEALLADGEFAKRLWINRRFHWKLYLDIILISPPLSYPLPLLSLTTHLALLSTRLPRLKSEGDEDPFFDDDWAAAPYLYPRTPTSVAKPTATTTTTRPPITLLVMAVGNNIIFDPSKEELAVADVALAVSVTSTASSHHIDTDTGHPAAEAGRNLRLLSIRTIDPPSRLTPPAVANAANAAYGASNGAALGTQKMLEARTAETEAVEGVWRAPRGGAKRMVLGALVQKVLERGGVVDEVLDALEGVDLG</sequence>
<protein>
    <recommendedName>
        <fullName evidence="6">Ribosomal RNA-processing protein 42</fullName>
    </recommendedName>
</protein>
<keyword evidence="7" id="KW-0689">Ribosomal protein</keyword>
<dbReference type="PANTHER" id="PTHR11097">
    <property type="entry name" value="EXOSOME COMPLEX EXONUCLEASE RIBOSOMAL RNA PROCESSING PROTEIN"/>
    <property type="match status" value="1"/>
</dbReference>
<keyword evidence="7" id="KW-0687">Ribonucleoprotein</keyword>
<dbReference type="GO" id="GO:0035925">
    <property type="term" value="F:mRNA 3'-UTR AU-rich region binding"/>
    <property type="evidence" value="ECO:0007669"/>
    <property type="project" value="TreeGrafter"/>
</dbReference>
<dbReference type="SUPFAM" id="SSF54211">
    <property type="entry name" value="Ribosomal protein S5 domain 2-like"/>
    <property type="match status" value="1"/>
</dbReference>
<evidence type="ECO:0000256" key="3">
    <source>
        <dbReference type="ARBA" id="ARBA00006678"/>
    </source>
</evidence>
<dbReference type="GO" id="GO:0034475">
    <property type="term" value="P:U4 snRNA 3'-end processing"/>
    <property type="evidence" value="ECO:0007669"/>
    <property type="project" value="TreeGrafter"/>
</dbReference>
<dbReference type="InterPro" id="IPR027408">
    <property type="entry name" value="PNPase/RNase_PH_dom_sf"/>
</dbReference>
<evidence type="ECO:0000313" key="7">
    <source>
        <dbReference type="EMBL" id="KAK4038699.1"/>
    </source>
</evidence>
<keyword evidence="8" id="KW-1185">Reference proteome</keyword>
<comment type="similarity">
    <text evidence="3">Belongs to the RNase PH family.</text>
</comment>
<dbReference type="AlphaFoldDB" id="A0AAN6PGS6"/>
<dbReference type="GO" id="GO:0005840">
    <property type="term" value="C:ribosome"/>
    <property type="evidence" value="ECO:0007669"/>
    <property type="project" value="UniProtKB-KW"/>
</dbReference>
<keyword evidence="5" id="KW-0271">Exosome</keyword>
<dbReference type="GO" id="GO:0071028">
    <property type="term" value="P:nuclear mRNA surveillance"/>
    <property type="evidence" value="ECO:0007669"/>
    <property type="project" value="TreeGrafter"/>
</dbReference>
<name>A0AAN6PGS6_9PEZI</name>
<evidence type="ECO:0000256" key="2">
    <source>
        <dbReference type="ARBA" id="ARBA00004604"/>
    </source>
</evidence>
<dbReference type="GO" id="GO:0005730">
    <property type="term" value="C:nucleolus"/>
    <property type="evidence" value="ECO:0007669"/>
    <property type="project" value="UniProtKB-SubCell"/>
</dbReference>
<gene>
    <name evidence="7" type="ORF">C8A01DRAFT_47721</name>
</gene>
<comment type="subcellular location">
    <subcellularLocation>
        <location evidence="1">Cytoplasm</location>
    </subcellularLocation>
    <subcellularLocation>
        <location evidence="2">Nucleus</location>
        <location evidence="2">Nucleolus</location>
    </subcellularLocation>
</comment>
<dbReference type="GO" id="GO:0034476">
    <property type="term" value="P:U5 snRNA 3'-end processing"/>
    <property type="evidence" value="ECO:0007669"/>
    <property type="project" value="TreeGrafter"/>
</dbReference>
<dbReference type="GO" id="GO:0000177">
    <property type="term" value="C:cytoplasmic exosome (RNase complex)"/>
    <property type="evidence" value="ECO:0007669"/>
    <property type="project" value="TreeGrafter"/>
</dbReference>
<evidence type="ECO:0000313" key="8">
    <source>
        <dbReference type="Proteomes" id="UP001303115"/>
    </source>
</evidence>
<dbReference type="Gene3D" id="3.30.230.70">
    <property type="entry name" value="GHMP Kinase, N-terminal domain"/>
    <property type="match status" value="1"/>
</dbReference>